<feature type="compositionally biased region" description="Basic and acidic residues" evidence="1">
    <location>
        <begin position="276"/>
        <end position="296"/>
    </location>
</feature>
<feature type="compositionally biased region" description="Pro residues" evidence="1">
    <location>
        <begin position="362"/>
        <end position="372"/>
    </location>
</feature>
<feature type="transmembrane region" description="Helical" evidence="2">
    <location>
        <begin position="175"/>
        <end position="200"/>
    </location>
</feature>
<dbReference type="EMBL" id="AK418091">
    <property type="protein sequence ID" value="BAN21306.1"/>
    <property type="molecule type" value="mRNA"/>
</dbReference>
<evidence type="ECO:0000313" key="3">
    <source>
        <dbReference type="EMBL" id="BAN21306.1"/>
    </source>
</evidence>
<sequence length="413" mass="47035">MRVYHRNTAIFAGIFTLLQGVIWAFLAVYSVGIYACTFDYPYYNSNENTVGNIFFYSYLQGSCRLDPTKPIPIMNPPHRTYAIMLTYGIVSAVWIPSALLVLIIAVNRIRGKTGARCYYPWILTTGTLLILDIVATIIYAIDINHTMTPQDYRNYFPYVTIGQSRGLEGLTVVPAVIMTTLFCRGIIIWLLNLVVFFVLIQAMIDLKKPSPTAQFVESEARMKPERLESQSNWVRVVRKPPEVPERQMELPPRPRVLRLEEISGERLRRSGSSRGLDIDRDRDVIQSPSEERERPILKPLVLAPPSQPPPPPPTSSPIFDVYGKPTTPDSPQPVFVRPVANNQHQDGGVNKDMPWSYVNPQKLPPLPRPLPEPDYTLHRVRKPTRSTTPSDDGDYRPPPPKRYENNPNVWKVM</sequence>
<keyword evidence="2" id="KW-1133">Transmembrane helix</keyword>
<accession>R4WQX9</accession>
<feature type="transmembrane region" description="Helical" evidence="2">
    <location>
        <begin position="118"/>
        <end position="141"/>
    </location>
</feature>
<protein>
    <submittedName>
        <fullName evidence="3">Uncharacterized protein</fullName>
    </submittedName>
</protein>
<reference evidence="3" key="1">
    <citation type="journal article" date="2013" name="PLoS ONE">
        <title>Gene expression in gut symbiotic organ of stinkbug affected by extracellular bacterial symbiont.</title>
        <authorList>
            <person name="Futahashi R."/>
            <person name="Tanaka K."/>
            <person name="Tanahashi M."/>
            <person name="Nikoh N."/>
            <person name="Kikuchi Y."/>
            <person name="Lee B.L."/>
            <person name="Fukatsu T."/>
        </authorList>
    </citation>
    <scope>NUCLEOTIDE SEQUENCE</scope>
    <source>
        <tissue evidence="3">Midgut</tissue>
    </source>
</reference>
<name>R4WQX9_RIPPE</name>
<proteinExistence type="evidence at transcript level"/>
<dbReference type="AlphaFoldDB" id="R4WQX9"/>
<keyword evidence="2" id="KW-0472">Membrane</keyword>
<feature type="transmembrane region" description="Helical" evidence="2">
    <location>
        <begin position="12"/>
        <end position="35"/>
    </location>
</feature>
<organism evidence="3">
    <name type="scientific">Riptortus pedestris</name>
    <name type="common">Bean bug</name>
    <dbReference type="NCBI Taxonomy" id="329032"/>
    <lineage>
        <taxon>Eukaryota</taxon>
        <taxon>Metazoa</taxon>
        <taxon>Ecdysozoa</taxon>
        <taxon>Arthropoda</taxon>
        <taxon>Hexapoda</taxon>
        <taxon>Insecta</taxon>
        <taxon>Pterygota</taxon>
        <taxon>Neoptera</taxon>
        <taxon>Paraneoptera</taxon>
        <taxon>Hemiptera</taxon>
        <taxon>Heteroptera</taxon>
        <taxon>Panheteroptera</taxon>
        <taxon>Pentatomomorpha</taxon>
        <taxon>Coreoidea</taxon>
        <taxon>Alydidae</taxon>
        <taxon>Riptortus</taxon>
    </lineage>
</organism>
<evidence type="ECO:0000256" key="2">
    <source>
        <dbReference type="SAM" id="Phobius"/>
    </source>
</evidence>
<evidence type="ECO:0000256" key="1">
    <source>
        <dbReference type="SAM" id="MobiDB-lite"/>
    </source>
</evidence>
<keyword evidence="2" id="KW-0812">Transmembrane</keyword>
<feature type="transmembrane region" description="Helical" evidence="2">
    <location>
        <begin position="81"/>
        <end position="106"/>
    </location>
</feature>
<feature type="compositionally biased region" description="Pro residues" evidence="1">
    <location>
        <begin position="305"/>
        <end position="315"/>
    </location>
</feature>
<feature type="region of interest" description="Disordered" evidence="1">
    <location>
        <begin position="268"/>
        <end position="413"/>
    </location>
</feature>